<comment type="caution">
    <text evidence="5">The sequence shown here is derived from an EMBL/GenBank/DDBJ whole genome shotgun (WGS) entry which is preliminary data.</text>
</comment>
<dbReference type="InterPro" id="IPR015590">
    <property type="entry name" value="Aldehyde_DH_dom"/>
</dbReference>
<evidence type="ECO:0000313" key="6">
    <source>
        <dbReference type="Proteomes" id="UP001386437"/>
    </source>
</evidence>
<keyword evidence="3" id="KW-0560">Oxidoreductase</keyword>
<feature type="domain" description="Aldehyde dehydrogenase" evidence="4">
    <location>
        <begin position="4"/>
        <end position="451"/>
    </location>
</feature>
<evidence type="ECO:0000259" key="4">
    <source>
        <dbReference type="Pfam" id="PF00171"/>
    </source>
</evidence>
<keyword evidence="2" id="KW-0521">NADP</keyword>
<organism evidence="5 6">
    <name type="scientific">Paraburkholderia bengalensis</name>
    <dbReference type="NCBI Taxonomy" id="2747562"/>
    <lineage>
        <taxon>Bacteria</taxon>
        <taxon>Pseudomonadati</taxon>
        <taxon>Pseudomonadota</taxon>
        <taxon>Betaproteobacteria</taxon>
        <taxon>Burkholderiales</taxon>
        <taxon>Burkholderiaceae</taxon>
        <taxon>Paraburkholderia</taxon>
    </lineage>
</organism>
<evidence type="ECO:0000256" key="3">
    <source>
        <dbReference type="ARBA" id="ARBA00023002"/>
    </source>
</evidence>
<dbReference type="SUPFAM" id="SSF53720">
    <property type="entry name" value="ALDH-like"/>
    <property type="match status" value="1"/>
</dbReference>
<dbReference type="PANTHER" id="PTHR43217">
    <property type="entry name" value="SUCCINATE SEMIALDEHYDE DEHYDROGENASE [NAD(P)+] SAD"/>
    <property type="match status" value="1"/>
</dbReference>
<dbReference type="InterPro" id="IPR016162">
    <property type="entry name" value="Ald_DH_N"/>
</dbReference>
<reference evidence="5 6" key="1">
    <citation type="journal article" date="2022" name="Arch. Microbiol.">
        <title>Paraburkholderia bengalensis sp. nov. isolated from roots of Oryza sativa, IR64.</title>
        <authorList>
            <person name="Nag P."/>
            <person name="Mondal N."/>
            <person name="Sarkar J."/>
            <person name="Das S."/>
        </authorList>
    </citation>
    <scope>NUCLEOTIDE SEQUENCE [LARGE SCALE GENOMIC DNA]</scope>
    <source>
        <strain evidence="5 6">IR64_4_BI</strain>
    </source>
</reference>
<evidence type="ECO:0000313" key="5">
    <source>
        <dbReference type="EMBL" id="MEI5995726.1"/>
    </source>
</evidence>
<protein>
    <submittedName>
        <fullName evidence="5">NAD-dependent succinate-semialdehyde dehydrogenase</fullName>
    </submittedName>
</protein>
<keyword evidence="6" id="KW-1185">Reference proteome</keyword>
<dbReference type="CDD" id="cd07100">
    <property type="entry name" value="ALDH_SSADH1_GabD1"/>
    <property type="match status" value="1"/>
</dbReference>
<dbReference type="EMBL" id="JACFYJ010000001">
    <property type="protein sequence ID" value="MEI5995726.1"/>
    <property type="molecule type" value="Genomic_DNA"/>
</dbReference>
<sequence length="480" mass="51287">MPYTTTNPATGELLATYDDISDALLEAKLAAAQRAFETDWRRRPVSDRARIVSRAAALLRDKVDEYAGYLTLEMGKRSGEARKEVESSANILDYYAKHAHAYLQPRLLDEAPGAAVHIEPIGVLFGIEPWNFPYYQIARVAGPQLMVGNVLLLKHAESVPQSASAFARLFEEAGAPEGVYTNLFISIEQAGRVIDDARVQGVTLTGSERAGAAVAERAGRNLKKVVLELGGSDPFIVLDDAPLDWAIESAVAGRMLNAGQCCVGSKRIIVVGKERGAAFLEGFAQRMAALETGDPADPSTAVAPLSSERALKLLLEQIDRAASHGARIVCGGKRVARPGFYLHPTVLTDISPQNPVFAEELFGPVAAFHIVDDEAAAIALANGTPYGLGASVFTADTGRGEGIAAQIDSGMVFINQPFGTSAELPFGGIKRSGFGRELSLLGFDEFVNKKLIRVAPVGASPFGPRGPPERPMAARNFYIL</sequence>
<accession>A0ABU8IJQ5</accession>
<dbReference type="PANTHER" id="PTHR43217:SF2">
    <property type="entry name" value="SUCCINATE-SEMIALDEHYDE DEHYDROGENASE [NADP(+)]"/>
    <property type="match status" value="1"/>
</dbReference>
<gene>
    <name evidence="5" type="ORF">H3V53_00400</name>
</gene>
<proteinExistence type="inferred from homology"/>
<evidence type="ECO:0000256" key="1">
    <source>
        <dbReference type="ARBA" id="ARBA00009986"/>
    </source>
</evidence>
<evidence type="ECO:0000256" key="2">
    <source>
        <dbReference type="ARBA" id="ARBA00022857"/>
    </source>
</evidence>
<dbReference type="InterPro" id="IPR016163">
    <property type="entry name" value="Ald_DH_C"/>
</dbReference>
<dbReference type="InterPro" id="IPR044148">
    <property type="entry name" value="ALDH_GabD1-like"/>
</dbReference>
<dbReference type="RefSeq" id="WP_336596197.1">
    <property type="nucleotide sequence ID" value="NZ_JACFYJ010000001.1"/>
</dbReference>
<dbReference type="InterPro" id="IPR016161">
    <property type="entry name" value="Ald_DH/histidinol_DH"/>
</dbReference>
<comment type="similarity">
    <text evidence="1">Belongs to the aldehyde dehydrogenase family.</text>
</comment>
<dbReference type="Gene3D" id="3.40.309.10">
    <property type="entry name" value="Aldehyde Dehydrogenase, Chain A, domain 2"/>
    <property type="match status" value="1"/>
</dbReference>
<name>A0ABU8IJQ5_9BURK</name>
<dbReference type="Gene3D" id="3.40.605.10">
    <property type="entry name" value="Aldehyde Dehydrogenase, Chain A, domain 1"/>
    <property type="match status" value="1"/>
</dbReference>
<dbReference type="InterPro" id="IPR047110">
    <property type="entry name" value="GABD/Sad-like"/>
</dbReference>
<dbReference type="Proteomes" id="UP001386437">
    <property type="component" value="Unassembled WGS sequence"/>
</dbReference>
<dbReference type="Pfam" id="PF00171">
    <property type="entry name" value="Aldedh"/>
    <property type="match status" value="1"/>
</dbReference>